<dbReference type="EMBL" id="GBRH01252755">
    <property type="protein sequence ID" value="JAD45140.1"/>
    <property type="molecule type" value="Transcribed_RNA"/>
</dbReference>
<proteinExistence type="predicted"/>
<protein>
    <submittedName>
        <fullName evidence="1">Uncharacterized protein</fullName>
    </submittedName>
</protein>
<reference evidence="1" key="2">
    <citation type="journal article" date="2015" name="Data Brief">
        <title>Shoot transcriptome of the giant reed, Arundo donax.</title>
        <authorList>
            <person name="Barrero R.A."/>
            <person name="Guerrero F.D."/>
            <person name="Moolhuijzen P."/>
            <person name="Goolsby J.A."/>
            <person name="Tidwell J."/>
            <person name="Bellgard S.E."/>
            <person name="Bellgard M.I."/>
        </authorList>
    </citation>
    <scope>NUCLEOTIDE SEQUENCE</scope>
    <source>
        <tissue evidence="1">Shoot tissue taken approximately 20 cm above the soil surface</tissue>
    </source>
</reference>
<sequence>MFKHAIFVDLKRNYYKRPNISKNRL</sequence>
<reference evidence="1" key="1">
    <citation type="submission" date="2014-09" db="EMBL/GenBank/DDBJ databases">
        <authorList>
            <person name="Magalhaes I.L.F."/>
            <person name="Oliveira U."/>
            <person name="Santos F.R."/>
            <person name="Vidigal T.H.D.A."/>
            <person name="Brescovit A.D."/>
            <person name="Santos A.J."/>
        </authorList>
    </citation>
    <scope>NUCLEOTIDE SEQUENCE</scope>
    <source>
        <tissue evidence="1">Shoot tissue taken approximately 20 cm above the soil surface</tissue>
    </source>
</reference>
<organism evidence="1">
    <name type="scientific">Arundo donax</name>
    <name type="common">Giant reed</name>
    <name type="synonym">Donax arundinaceus</name>
    <dbReference type="NCBI Taxonomy" id="35708"/>
    <lineage>
        <taxon>Eukaryota</taxon>
        <taxon>Viridiplantae</taxon>
        <taxon>Streptophyta</taxon>
        <taxon>Embryophyta</taxon>
        <taxon>Tracheophyta</taxon>
        <taxon>Spermatophyta</taxon>
        <taxon>Magnoliopsida</taxon>
        <taxon>Liliopsida</taxon>
        <taxon>Poales</taxon>
        <taxon>Poaceae</taxon>
        <taxon>PACMAD clade</taxon>
        <taxon>Arundinoideae</taxon>
        <taxon>Arundineae</taxon>
        <taxon>Arundo</taxon>
    </lineage>
</organism>
<name>A0A0A9A844_ARUDO</name>
<evidence type="ECO:0000313" key="1">
    <source>
        <dbReference type="EMBL" id="JAD45140.1"/>
    </source>
</evidence>
<accession>A0A0A9A844</accession>
<dbReference type="AlphaFoldDB" id="A0A0A9A844"/>